<evidence type="ECO:0000256" key="8">
    <source>
        <dbReference type="SAM" id="MobiDB-lite"/>
    </source>
</evidence>
<keyword evidence="3" id="KW-0498">Mitosis</keyword>
<feature type="region of interest" description="Disordered" evidence="8">
    <location>
        <begin position="492"/>
        <end position="522"/>
    </location>
</feature>
<evidence type="ECO:0000256" key="4">
    <source>
        <dbReference type="ARBA" id="ARBA00022786"/>
    </source>
</evidence>
<feature type="compositionally biased region" description="Polar residues" evidence="8">
    <location>
        <begin position="511"/>
        <end position="520"/>
    </location>
</feature>
<dbReference type="EMBL" id="JALLBG020000268">
    <property type="protein sequence ID" value="KAL3757375.1"/>
    <property type="molecule type" value="Genomic_DNA"/>
</dbReference>
<reference evidence="9 10" key="1">
    <citation type="submission" date="2024-10" db="EMBL/GenBank/DDBJ databases">
        <title>Updated reference genomes for cyclostephanoid diatoms.</title>
        <authorList>
            <person name="Roberts W.R."/>
            <person name="Alverson A.J."/>
        </authorList>
    </citation>
    <scope>NUCLEOTIDE SEQUENCE [LARGE SCALE GENOMIC DNA]</scope>
    <source>
        <strain evidence="9 10">AJA232-27</strain>
    </source>
</reference>
<keyword evidence="5 7" id="KW-0802">TPR repeat</keyword>
<feature type="repeat" description="TPR" evidence="7">
    <location>
        <begin position="535"/>
        <end position="568"/>
    </location>
</feature>
<keyword evidence="4" id="KW-0833">Ubl conjugation pathway</keyword>
<feature type="compositionally biased region" description="Acidic residues" evidence="8">
    <location>
        <begin position="311"/>
        <end position="331"/>
    </location>
</feature>
<feature type="compositionally biased region" description="Low complexity" evidence="8">
    <location>
        <begin position="50"/>
        <end position="69"/>
    </location>
</feature>
<feature type="repeat" description="TPR" evidence="7">
    <location>
        <begin position="937"/>
        <end position="970"/>
    </location>
</feature>
<dbReference type="SMART" id="SM00028">
    <property type="entry name" value="TPR"/>
    <property type="match status" value="7"/>
</dbReference>
<proteinExistence type="predicted"/>
<feature type="region of interest" description="Disordered" evidence="8">
    <location>
        <begin position="1"/>
        <end position="118"/>
    </location>
</feature>
<feature type="compositionally biased region" description="Low complexity" evidence="8">
    <location>
        <begin position="198"/>
        <end position="208"/>
    </location>
</feature>
<feature type="region of interest" description="Disordered" evidence="8">
    <location>
        <begin position="778"/>
        <end position="797"/>
    </location>
</feature>
<feature type="region of interest" description="Disordered" evidence="8">
    <location>
        <begin position="423"/>
        <end position="447"/>
    </location>
</feature>
<accession>A0ABD3M047</accession>
<feature type="compositionally biased region" description="Gly residues" evidence="8">
    <location>
        <begin position="31"/>
        <end position="42"/>
    </location>
</feature>
<dbReference type="GO" id="GO:0051301">
    <property type="term" value="P:cell division"/>
    <property type="evidence" value="ECO:0007669"/>
    <property type="project" value="UniProtKB-KW"/>
</dbReference>
<feature type="region of interest" description="Disordered" evidence="8">
    <location>
        <begin position="301"/>
        <end position="366"/>
    </location>
</feature>
<keyword evidence="2" id="KW-0677">Repeat</keyword>
<dbReference type="PROSITE" id="PS50005">
    <property type="entry name" value="TPR"/>
    <property type="match status" value="4"/>
</dbReference>
<organism evidence="9 10">
    <name type="scientific">Discostella pseudostelligera</name>
    <dbReference type="NCBI Taxonomy" id="259834"/>
    <lineage>
        <taxon>Eukaryota</taxon>
        <taxon>Sar</taxon>
        <taxon>Stramenopiles</taxon>
        <taxon>Ochrophyta</taxon>
        <taxon>Bacillariophyta</taxon>
        <taxon>Coscinodiscophyceae</taxon>
        <taxon>Thalassiosirophycidae</taxon>
        <taxon>Stephanodiscales</taxon>
        <taxon>Stephanodiscaceae</taxon>
        <taxon>Discostella</taxon>
    </lineage>
</organism>
<comment type="caution">
    <text evidence="9">The sequence shown here is derived from an EMBL/GenBank/DDBJ whole genome shotgun (WGS) entry which is preliminary data.</text>
</comment>
<dbReference type="InterPro" id="IPR019734">
    <property type="entry name" value="TPR_rpt"/>
</dbReference>
<dbReference type="Proteomes" id="UP001530293">
    <property type="component" value="Unassembled WGS sequence"/>
</dbReference>
<evidence type="ECO:0000256" key="7">
    <source>
        <dbReference type="PROSITE-ProRule" id="PRU00339"/>
    </source>
</evidence>
<dbReference type="Pfam" id="PF13181">
    <property type="entry name" value="TPR_8"/>
    <property type="match status" value="1"/>
</dbReference>
<protein>
    <recommendedName>
        <fullName evidence="11">Anaphase-promoting complex subunit 6</fullName>
    </recommendedName>
</protein>
<keyword evidence="10" id="KW-1185">Reference proteome</keyword>
<feature type="compositionally biased region" description="Low complexity" evidence="8">
    <location>
        <begin position="81"/>
        <end position="99"/>
    </location>
</feature>
<name>A0ABD3M047_9STRA</name>
<sequence length="1289" mass="136314">MTSANNPNPITTRNESTSASSGIRSASHHGVGNGIGSGGVVGIGSHPHHPGTSGRSPPPSRMSSSSLPSGGVGGGGGGRLSIGSTSTTSGVSIPSSSTTAANVNVGRPSSFDQGSGMRLPPAAAAAAAAAVGRSSSGGGGGGGIGMMISGTRLSYGGGSSSGSGGPSSSAADDAAGILNTRTPAPYYNQQQQLRSLALASPPSTSSTTHGEDYVTTTNNPYSQSDFLAVLSPSTANFLRRNRGESGGDDSINPGGLTIIGVEPRVVGMEAAVTATTNNKVLSPASAASLAAENAVRTAANAARGIDHKDDTNEDKDIDMTDEDENAADEFNFDATRDGGRKNQNNHPTNDNDKGNKHSNSIDKDDSSQLRQFVQSLLGMQLPASFSNNSNTSASMMQNNMITPDPTSAAFFAISLLTKTAYSSSSTSTDTNMDGSIGGEGRMADRLKPNWRPDDAYLAARALSLGGEDKRAIYILDKVGLIGFGMEGAGSGGGGGGGVGGDGGEEELGRQSAPTSTTIPPISNRRGVQNALLVRAESALLAGQCLIRAGDYERASMVYEEAMRYPPPPPPPHWGMFGYGYRPDDIRRKQEVGSTTIGIDEKMEDEEEREDKDFDALLADEMYLRSWREQSLSHAALIDDGDDVRLLQLAASIRPLPFSDASTNTVPGSIDNINNMAGGIHPMARLCAARGIAFDAMSNPHRAVSFLKAALTIDARCMEALDYVIKRRLLTPEEEREWINTLNFGTGDLGSMGISWLRDAYLARLRGIGGVVASANVPPTSLRDQSGNGTTTDVSPVPRLDMQSPSILSLGSPDFAGGAVLGDGSNQALAGSFPPPNEFAAAADKTISISRTIDEAFHNLAITHNLGHSPDVLSHAAIRAYALHDLHSALAYCTAIDAIDPYCRIAGYVHVATLVGLNLKRRLFQLAHRLVDTDPKDALAWFAVGSYYYTCRRYDLAQRHFSRSTRLDPSSAECWIGFGCSFAVCDESDQALASFRAAQNKSSGSHVPLLYMGMEYLRTNHLSLAGHFLNSAQRTDPYDMLCCNELGVWSYRQGDMKDAAFWFLKALRLQLRAQGSSSLNSVDEGLGMDGFVLLTGKSAKGVGGNREDFNDDMVASTSVTPYLSRRTSHVDGPPVSTVLCAIKTPSGHSIAASLFSDTNANRDTNMLTDMECVERCQDPFWEPTIFNLGQSFRKMKRYADALVCFDKCTSLCPGDYAAYAALGFAKHLSGDVDGAIDIYHKALSRKPEDNFTSEMLTRALAEAVTYPPSLAMLSSSHDVDSRFGGLTAPY</sequence>
<feature type="compositionally biased region" description="Polar residues" evidence="8">
    <location>
        <begin position="1"/>
        <end position="15"/>
    </location>
</feature>
<evidence type="ECO:0000313" key="10">
    <source>
        <dbReference type="Proteomes" id="UP001530293"/>
    </source>
</evidence>
<feature type="repeat" description="TPR" evidence="7">
    <location>
        <begin position="1215"/>
        <end position="1248"/>
    </location>
</feature>
<evidence type="ECO:0000313" key="9">
    <source>
        <dbReference type="EMBL" id="KAL3757375.1"/>
    </source>
</evidence>
<dbReference type="PANTHER" id="PTHR12558">
    <property type="entry name" value="CELL DIVISION CYCLE 16,23,27"/>
    <property type="match status" value="1"/>
</dbReference>
<feature type="repeat" description="TPR" evidence="7">
    <location>
        <begin position="1181"/>
        <end position="1214"/>
    </location>
</feature>
<evidence type="ECO:0000256" key="6">
    <source>
        <dbReference type="ARBA" id="ARBA00023306"/>
    </source>
</evidence>
<feature type="region of interest" description="Disordered" evidence="8">
    <location>
        <begin position="198"/>
        <end position="219"/>
    </location>
</feature>
<keyword evidence="6" id="KW-0131">Cell cycle</keyword>
<evidence type="ECO:0000256" key="5">
    <source>
        <dbReference type="ARBA" id="ARBA00022803"/>
    </source>
</evidence>
<evidence type="ECO:0000256" key="2">
    <source>
        <dbReference type="ARBA" id="ARBA00022737"/>
    </source>
</evidence>
<dbReference type="PANTHER" id="PTHR12558:SF9">
    <property type="entry name" value="CELL DIVISION CYCLE PROTEIN 16 HOMOLOG"/>
    <property type="match status" value="1"/>
</dbReference>
<evidence type="ECO:0008006" key="11">
    <source>
        <dbReference type="Google" id="ProtNLM"/>
    </source>
</evidence>
<feature type="compositionally biased region" description="Gly residues" evidence="8">
    <location>
        <begin position="70"/>
        <end position="80"/>
    </location>
</feature>
<dbReference type="Gene3D" id="1.25.40.10">
    <property type="entry name" value="Tetratricopeptide repeat domain"/>
    <property type="match status" value="3"/>
</dbReference>
<evidence type="ECO:0000256" key="3">
    <source>
        <dbReference type="ARBA" id="ARBA00022776"/>
    </source>
</evidence>
<evidence type="ECO:0000256" key="1">
    <source>
        <dbReference type="ARBA" id="ARBA00022618"/>
    </source>
</evidence>
<dbReference type="SUPFAM" id="SSF48452">
    <property type="entry name" value="TPR-like"/>
    <property type="match status" value="2"/>
</dbReference>
<dbReference type="InterPro" id="IPR011990">
    <property type="entry name" value="TPR-like_helical_dom_sf"/>
</dbReference>
<keyword evidence="1" id="KW-0132">Cell division</keyword>
<feature type="compositionally biased region" description="Low complexity" evidence="8">
    <location>
        <begin position="16"/>
        <end position="30"/>
    </location>
</feature>
<feature type="compositionally biased region" description="Basic and acidic residues" evidence="8">
    <location>
        <begin position="349"/>
        <end position="366"/>
    </location>
</feature>
<gene>
    <name evidence="9" type="ORF">ACHAWU_008536</name>
</gene>
<feature type="compositionally biased region" description="Gly residues" evidence="8">
    <location>
        <begin position="492"/>
        <end position="501"/>
    </location>
</feature>
<feature type="compositionally biased region" description="Polar residues" evidence="8">
    <location>
        <begin position="778"/>
        <end position="793"/>
    </location>
</feature>